<dbReference type="EC" id="2.4.1.-" evidence="2"/>
<evidence type="ECO:0000259" key="1">
    <source>
        <dbReference type="Pfam" id="PF00534"/>
    </source>
</evidence>
<dbReference type="GO" id="GO:0016757">
    <property type="term" value="F:glycosyltransferase activity"/>
    <property type="evidence" value="ECO:0007669"/>
    <property type="project" value="UniProtKB-KW"/>
</dbReference>
<protein>
    <submittedName>
        <fullName evidence="2">GDP-mannose-dependent alpha-(1-6)-phosphatidylinositol dimannoside mannosyltransferase</fullName>
        <ecNumber evidence="2">2.4.1.-</ecNumber>
    </submittedName>
</protein>
<feature type="domain" description="Glycosyl transferase family 1" evidence="1">
    <location>
        <begin position="215"/>
        <end position="375"/>
    </location>
</feature>
<name>A0A2Z4AFV5_9BACT</name>
<dbReference type="InterPro" id="IPR001296">
    <property type="entry name" value="Glyco_trans_1"/>
</dbReference>
<sequence>MILLDVSHTSHCPSNTGIQRVCRSLYRELQDSDLCLPVCYDPYLKSWRILTAGEVENLSPNVGKLSPTNRKSIWNRGQRLKGRWGRIFPVLVRGTRIPDKHFSGFLVPEIFSPKFPNVVNELTPRIAGPRTALFFDAIPIGFPEYTPLTTVRRFPRYLMDLLQFDGIAAISETSKRDLIAFWENNGVVKHPPVESIPLGTDFVSESLICATSDPDEVRPVILNVSTMEGRKNHLKLLEAAEALWSAGVSFELKIIGALNRETGGPAIDLLKRLRRMGRPVCWIGHVSENRIREEYRKCYFSIYPSLYEGFGLPILESLSYGKPCICSDRGALRERIKNGGCLVLSDVTDEAIAVGMRRLLEDRELYRKLASEAKSRKFRTWKEYSNHLIDWMDSLRSNTSQRM</sequence>
<dbReference type="Proteomes" id="UP000247465">
    <property type="component" value="Chromosome"/>
</dbReference>
<accession>A0A2Z4AFV5</accession>
<dbReference type="PANTHER" id="PTHR46401:SF9">
    <property type="entry name" value="MANNOSYLTRANSFERASE A"/>
    <property type="match status" value="1"/>
</dbReference>
<organism evidence="2 3">
    <name type="scientific">Candidatus Moanibacter tarae</name>
    <dbReference type="NCBI Taxonomy" id="2200854"/>
    <lineage>
        <taxon>Bacteria</taxon>
        <taxon>Pseudomonadati</taxon>
        <taxon>Verrucomicrobiota</taxon>
        <taxon>Opitutia</taxon>
        <taxon>Puniceicoccales</taxon>
        <taxon>Puniceicoccales incertae sedis</taxon>
        <taxon>Candidatus Moanibacter</taxon>
    </lineage>
</organism>
<evidence type="ECO:0000313" key="3">
    <source>
        <dbReference type="Proteomes" id="UP000247465"/>
    </source>
</evidence>
<keyword evidence="2" id="KW-0328">Glycosyltransferase</keyword>
<dbReference type="SUPFAM" id="SSF53756">
    <property type="entry name" value="UDP-Glycosyltransferase/glycogen phosphorylase"/>
    <property type="match status" value="1"/>
</dbReference>
<reference evidence="2 3" key="1">
    <citation type="submission" date="2018-06" db="EMBL/GenBank/DDBJ databases">
        <title>Draft Genome Sequence of a Novel Marine Bacterium Related to the Verrucomicrobia.</title>
        <authorList>
            <person name="Vosseberg J."/>
            <person name="Martijn J."/>
            <person name="Ettema T.J.G."/>
        </authorList>
    </citation>
    <scope>NUCLEOTIDE SEQUENCE [LARGE SCALE GENOMIC DNA]</scope>
    <source>
        <strain evidence="2">TARA_B100001123</strain>
    </source>
</reference>
<dbReference type="KEGG" id="mtar:DF168_01679"/>
<evidence type="ECO:0000313" key="2">
    <source>
        <dbReference type="EMBL" id="AWT60465.1"/>
    </source>
</evidence>
<keyword evidence="2" id="KW-0808">Transferase</keyword>
<gene>
    <name evidence="2" type="primary">pimC</name>
    <name evidence="2" type="ORF">DF168_01679</name>
</gene>
<dbReference type="Gene3D" id="3.40.50.2000">
    <property type="entry name" value="Glycogen Phosphorylase B"/>
    <property type="match status" value="1"/>
</dbReference>
<dbReference type="CDD" id="cd03809">
    <property type="entry name" value="GT4_MtfB-like"/>
    <property type="match status" value="1"/>
</dbReference>
<dbReference type="EMBL" id="CP029803">
    <property type="protein sequence ID" value="AWT60465.1"/>
    <property type="molecule type" value="Genomic_DNA"/>
</dbReference>
<dbReference type="AlphaFoldDB" id="A0A2Z4AFV5"/>
<dbReference type="PANTHER" id="PTHR46401">
    <property type="entry name" value="GLYCOSYLTRANSFERASE WBBK-RELATED"/>
    <property type="match status" value="1"/>
</dbReference>
<proteinExistence type="predicted"/>
<dbReference type="Pfam" id="PF00534">
    <property type="entry name" value="Glycos_transf_1"/>
    <property type="match status" value="1"/>
</dbReference>